<keyword evidence="3" id="KW-1185">Reference proteome</keyword>
<proteinExistence type="predicted"/>
<evidence type="ECO:0000313" key="2">
    <source>
        <dbReference type="EMBL" id="MFA2791069.1"/>
    </source>
</evidence>
<accession>A0ABV4RPV6</accession>
<organism evidence="2 3">
    <name type="scientific">Bacillus mobilis</name>
    <dbReference type="NCBI Taxonomy" id="2026190"/>
    <lineage>
        <taxon>Bacteria</taxon>
        <taxon>Bacillati</taxon>
        <taxon>Bacillota</taxon>
        <taxon>Bacilli</taxon>
        <taxon>Bacillales</taxon>
        <taxon>Bacillaceae</taxon>
        <taxon>Bacillus</taxon>
        <taxon>Bacillus cereus group</taxon>
    </lineage>
</organism>
<protein>
    <recommendedName>
        <fullName evidence="1">DUF7336 domain-containing protein</fullName>
    </recommendedName>
</protein>
<gene>
    <name evidence="2" type="ORF">AB1I70_07015</name>
</gene>
<evidence type="ECO:0000313" key="3">
    <source>
        <dbReference type="Proteomes" id="UP001571110"/>
    </source>
</evidence>
<dbReference type="EMBL" id="JBFDTY010000001">
    <property type="protein sequence ID" value="MFA2791069.1"/>
    <property type="molecule type" value="Genomic_DNA"/>
</dbReference>
<dbReference type="Proteomes" id="UP001571110">
    <property type="component" value="Unassembled WGS sequence"/>
</dbReference>
<sequence length="58" mass="6983">MKLFLLYVSYPYEGGYVYGVYSSREEAEKHMDNDIHDISPNHAYIEEFTLDEYKRIEI</sequence>
<dbReference type="RefSeq" id="WP_175562498.1">
    <property type="nucleotide sequence ID" value="NZ_FMBJ01000015.1"/>
</dbReference>
<name>A0ABV4RPV6_9BACI</name>
<dbReference type="InterPro" id="IPR055760">
    <property type="entry name" value="DUF7336"/>
</dbReference>
<feature type="domain" description="DUF7336" evidence="1">
    <location>
        <begin position="1"/>
        <end position="54"/>
    </location>
</feature>
<reference evidence="2 3" key="1">
    <citation type="submission" date="2024-06" db="EMBL/GenBank/DDBJ databases">
        <title>Genetic profile and toxigenic potential of Bacillus cereus isolates from a Norwegian ice cream production plant,.</title>
        <authorList>
            <person name="Lindback T."/>
            <person name="Llarena A.-K."/>
            <person name="O'Sullivan K."/>
            <person name="Monshaugen M."/>
            <person name="Holmemo C.W."/>
            <person name="Aspholm M."/>
        </authorList>
    </citation>
    <scope>NUCLEOTIDE SEQUENCE [LARGE SCALE GENOMIC DNA]</scope>
    <source>
        <strain evidence="2 3">NVH-YM330</strain>
    </source>
</reference>
<comment type="caution">
    <text evidence="2">The sequence shown here is derived from an EMBL/GenBank/DDBJ whole genome shotgun (WGS) entry which is preliminary data.</text>
</comment>
<evidence type="ECO:0000259" key="1">
    <source>
        <dbReference type="Pfam" id="PF24024"/>
    </source>
</evidence>
<dbReference type="Pfam" id="PF24024">
    <property type="entry name" value="DUF7336"/>
    <property type="match status" value="1"/>
</dbReference>